<reference evidence="2 3" key="1">
    <citation type="journal article" date="2019" name="Int. J. Syst. Evol. Microbiol.">
        <title>The Global Catalogue of Microorganisms (GCM) 10K type strain sequencing project: providing services to taxonomists for standard genome sequencing and annotation.</title>
        <authorList>
            <consortium name="The Broad Institute Genomics Platform"/>
            <consortium name="The Broad Institute Genome Sequencing Center for Infectious Disease"/>
            <person name="Wu L."/>
            <person name="Ma J."/>
        </authorList>
    </citation>
    <scope>NUCLEOTIDE SEQUENCE [LARGE SCALE GENOMIC DNA]</scope>
    <source>
        <strain evidence="2 3">CGMCC 1.12553</strain>
    </source>
</reference>
<dbReference type="Proteomes" id="UP001595921">
    <property type="component" value="Unassembled WGS sequence"/>
</dbReference>
<evidence type="ECO:0000259" key="1">
    <source>
        <dbReference type="Pfam" id="PF24035"/>
    </source>
</evidence>
<accession>A0ABD5PEJ6</accession>
<dbReference type="EMBL" id="JBHSDS010000007">
    <property type="protein sequence ID" value="MFC4358954.1"/>
    <property type="molecule type" value="Genomic_DNA"/>
</dbReference>
<dbReference type="RefSeq" id="WP_267619915.1">
    <property type="nucleotide sequence ID" value="NZ_JAODIW010000004.1"/>
</dbReference>
<evidence type="ECO:0000313" key="3">
    <source>
        <dbReference type="Proteomes" id="UP001595921"/>
    </source>
</evidence>
<proteinExistence type="predicted"/>
<dbReference type="AlphaFoldDB" id="A0ABD5PEJ6"/>
<dbReference type="Pfam" id="PF24035">
    <property type="entry name" value="DUF7344"/>
    <property type="match status" value="1"/>
</dbReference>
<dbReference type="InterPro" id="IPR055768">
    <property type="entry name" value="DUF7344"/>
</dbReference>
<protein>
    <recommendedName>
        <fullName evidence="1">DUF7344 domain-containing protein</fullName>
    </recommendedName>
</protein>
<name>A0ABD5PEJ6_9EURY</name>
<gene>
    <name evidence="2" type="ORF">ACFO0N_13470</name>
</gene>
<comment type="caution">
    <text evidence="2">The sequence shown here is derived from an EMBL/GenBank/DDBJ whole genome shotgun (WGS) entry which is preliminary data.</text>
</comment>
<feature type="domain" description="DUF7344" evidence="1">
    <location>
        <begin position="9"/>
        <end position="88"/>
    </location>
</feature>
<organism evidence="2 3">
    <name type="scientific">Halobium salinum</name>
    <dbReference type="NCBI Taxonomy" id="1364940"/>
    <lineage>
        <taxon>Archaea</taxon>
        <taxon>Methanobacteriati</taxon>
        <taxon>Methanobacteriota</taxon>
        <taxon>Stenosarchaea group</taxon>
        <taxon>Halobacteria</taxon>
        <taxon>Halobacteriales</taxon>
        <taxon>Haloferacaceae</taxon>
        <taxon>Halobium</taxon>
    </lineage>
</organism>
<evidence type="ECO:0000313" key="2">
    <source>
        <dbReference type="EMBL" id="MFC4358954.1"/>
    </source>
</evidence>
<keyword evidence="3" id="KW-1185">Reference proteome</keyword>
<sequence>MASVDDVLELLSDERRRYVLYLLTDGDTPNRIRVENLAERVAEIEADEDETVGEESVANVTINLQHVQLPRAAEAEFVEYDPDAGVVRLLGTPPEFEALVTLAEDMERGERTEETQ</sequence>